<dbReference type="Proteomes" id="UP001501153">
    <property type="component" value="Unassembled WGS sequence"/>
</dbReference>
<accession>A0ABP8IP25</accession>
<evidence type="ECO:0000313" key="1">
    <source>
        <dbReference type="EMBL" id="GAA4364824.1"/>
    </source>
</evidence>
<comment type="caution">
    <text evidence="1">The sequence shown here is derived from an EMBL/GenBank/DDBJ whole genome shotgun (WGS) entry which is preliminary data.</text>
</comment>
<dbReference type="EMBL" id="BAABGZ010000072">
    <property type="protein sequence ID" value="GAA4364824.1"/>
    <property type="molecule type" value="Genomic_DNA"/>
</dbReference>
<keyword evidence="2" id="KW-1185">Reference proteome</keyword>
<name>A0ABP8IP25_9BACT</name>
<protein>
    <submittedName>
        <fullName evidence="1">Uncharacterized protein</fullName>
    </submittedName>
</protein>
<proteinExistence type="predicted"/>
<evidence type="ECO:0000313" key="2">
    <source>
        <dbReference type="Proteomes" id="UP001501153"/>
    </source>
</evidence>
<reference evidence="2" key="1">
    <citation type="journal article" date="2019" name="Int. J. Syst. Evol. Microbiol.">
        <title>The Global Catalogue of Microorganisms (GCM) 10K type strain sequencing project: providing services to taxonomists for standard genome sequencing and annotation.</title>
        <authorList>
            <consortium name="The Broad Institute Genomics Platform"/>
            <consortium name="The Broad Institute Genome Sequencing Center for Infectious Disease"/>
            <person name="Wu L."/>
            <person name="Ma J."/>
        </authorList>
    </citation>
    <scope>NUCLEOTIDE SEQUENCE [LARGE SCALE GENOMIC DNA]</scope>
    <source>
        <strain evidence="2">JCM 17923</strain>
    </source>
</reference>
<sequence length="140" mass="14991">MLLAAAPLRAQRYLIDQATAQPWAGGPAHYTGVRYQLRLRSKQGLPAPDSLWLRGQGYALGPASVAALPPGGAAGGKGYAVVFNLISTRPPGPDLLAKTAPPRQPPRTFRGAALLGCRYRGAWHYTEVRAFTQLPTLSYP</sequence>
<organism evidence="1 2">
    <name type="scientific">Hymenobacter saemangeumensis</name>
    <dbReference type="NCBI Taxonomy" id="1084522"/>
    <lineage>
        <taxon>Bacteria</taxon>
        <taxon>Pseudomonadati</taxon>
        <taxon>Bacteroidota</taxon>
        <taxon>Cytophagia</taxon>
        <taxon>Cytophagales</taxon>
        <taxon>Hymenobacteraceae</taxon>
        <taxon>Hymenobacter</taxon>
    </lineage>
</organism>
<gene>
    <name evidence="1" type="ORF">GCM10023185_34640</name>
</gene>